<proteinExistence type="predicted"/>
<dbReference type="InterPro" id="IPR011054">
    <property type="entry name" value="Rudment_hybrid_motif"/>
</dbReference>
<evidence type="ECO:0000313" key="8">
    <source>
        <dbReference type="EMBL" id="SAI59375.1"/>
    </source>
</evidence>
<dbReference type="PROSITE" id="PS50979">
    <property type="entry name" value="BC"/>
    <property type="match status" value="1"/>
</dbReference>
<dbReference type="Proteomes" id="UP000077037">
    <property type="component" value="Unassembled WGS sequence"/>
</dbReference>
<dbReference type="PROSITE" id="PS50975">
    <property type="entry name" value="ATP_GRASP"/>
    <property type="match status" value="1"/>
</dbReference>
<evidence type="ECO:0000256" key="1">
    <source>
        <dbReference type="ARBA" id="ARBA00022598"/>
    </source>
</evidence>
<dbReference type="InterPro" id="IPR011761">
    <property type="entry name" value="ATP-grasp"/>
</dbReference>
<protein>
    <submittedName>
        <fullName evidence="8">Biotin carboxylase</fullName>
        <ecNumber evidence="8">6.3.4.14</ecNumber>
        <ecNumber evidence="8">6.4.1.7</ecNumber>
    </submittedName>
</protein>
<evidence type="ECO:0000256" key="5">
    <source>
        <dbReference type="PROSITE-ProRule" id="PRU00409"/>
    </source>
</evidence>
<evidence type="ECO:0000313" key="9">
    <source>
        <dbReference type="Proteomes" id="UP000077037"/>
    </source>
</evidence>
<dbReference type="AlphaFoldDB" id="A0A157RN57"/>
<dbReference type="OrthoDB" id="9803706at2"/>
<dbReference type="Gene3D" id="3.30.470.20">
    <property type="entry name" value="ATP-grasp fold, B domain"/>
    <property type="match status" value="1"/>
</dbReference>
<keyword evidence="1 8" id="KW-0436">Ligase</keyword>
<feature type="domain" description="Biotin carboxylation" evidence="7">
    <location>
        <begin position="1"/>
        <end position="439"/>
    </location>
</feature>
<dbReference type="InterPro" id="IPR005479">
    <property type="entry name" value="CPAse_ATP-bd"/>
</dbReference>
<dbReference type="InterPro" id="IPR011764">
    <property type="entry name" value="Biotin_carboxylation_dom"/>
</dbReference>
<dbReference type="SUPFAM" id="SSF52440">
    <property type="entry name" value="PreATP-grasp domain"/>
    <property type="match status" value="1"/>
</dbReference>
<keyword evidence="4" id="KW-0092">Biotin</keyword>
<keyword evidence="3 5" id="KW-0067">ATP-binding</keyword>
<dbReference type="InterPro" id="IPR005482">
    <property type="entry name" value="Biotin_COase_C"/>
</dbReference>
<dbReference type="EC" id="6.3.4.14" evidence="8"/>
<evidence type="ECO:0000256" key="4">
    <source>
        <dbReference type="ARBA" id="ARBA00023267"/>
    </source>
</evidence>
<organism evidence="8 9">
    <name type="scientific">Bordetella ansorpii</name>
    <dbReference type="NCBI Taxonomy" id="288768"/>
    <lineage>
        <taxon>Bacteria</taxon>
        <taxon>Pseudomonadati</taxon>
        <taxon>Pseudomonadota</taxon>
        <taxon>Betaproteobacteria</taxon>
        <taxon>Burkholderiales</taxon>
        <taxon>Alcaligenaceae</taxon>
        <taxon>Bordetella</taxon>
    </lineage>
</organism>
<dbReference type="PANTHER" id="PTHR18866">
    <property type="entry name" value="CARBOXYLASE:PYRUVATE/ACETYL-COA/PROPIONYL-COA CARBOXYLASE"/>
    <property type="match status" value="1"/>
</dbReference>
<dbReference type="Pfam" id="PF00289">
    <property type="entry name" value="Biotin_carb_N"/>
    <property type="match status" value="1"/>
</dbReference>
<keyword evidence="2 5" id="KW-0547">Nucleotide-binding</keyword>
<feature type="domain" description="ATP-grasp" evidence="6">
    <location>
        <begin position="119"/>
        <end position="315"/>
    </location>
</feature>
<evidence type="ECO:0000259" key="6">
    <source>
        <dbReference type="PROSITE" id="PS50975"/>
    </source>
</evidence>
<dbReference type="InterPro" id="IPR050856">
    <property type="entry name" value="Biotin_carboxylase_complex"/>
</dbReference>
<dbReference type="InterPro" id="IPR016185">
    <property type="entry name" value="PreATP-grasp_dom_sf"/>
</dbReference>
<reference evidence="8 9" key="1">
    <citation type="submission" date="2016-03" db="EMBL/GenBank/DDBJ databases">
        <authorList>
            <consortium name="Pathogen Informatics"/>
        </authorList>
    </citation>
    <scope>NUCLEOTIDE SEQUENCE [LARGE SCALE GENOMIC DNA]</scope>
    <source>
        <strain evidence="8 9">NCTC13364</strain>
    </source>
</reference>
<dbReference type="SUPFAM" id="SSF56059">
    <property type="entry name" value="Glutathione synthetase ATP-binding domain-like"/>
    <property type="match status" value="1"/>
</dbReference>
<dbReference type="Pfam" id="PF02786">
    <property type="entry name" value="CPSase_L_D2"/>
    <property type="match status" value="1"/>
</dbReference>
<evidence type="ECO:0000259" key="7">
    <source>
        <dbReference type="PROSITE" id="PS50979"/>
    </source>
</evidence>
<dbReference type="Pfam" id="PF02785">
    <property type="entry name" value="Biotin_carb_C"/>
    <property type="match status" value="1"/>
</dbReference>
<dbReference type="GO" id="GO:0004075">
    <property type="term" value="F:biotin carboxylase activity"/>
    <property type="evidence" value="ECO:0007669"/>
    <property type="project" value="UniProtKB-EC"/>
</dbReference>
<dbReference type="GO" id="GO:0046872">
    <property type="term" value="F:metal ion binding"/>
    <property type="evidence" value="ECO:0007669"/>
    <property type="project" value="InterPro"/>
</dbReference>
<name>A0A157RN57_9BORD</name>
<sequence>MKRVLIANRGAVASRIVRALDALGVESVAVHSDADAELPYVRQATRAVRIGGPSACESYLDQQAILRAAIDQDCDGIHPGYGFLSENAGFARGVEEAGLTFIGPSSRWIALLGDKIRAREYFRPLGMPMLASSDELHSLQDLEDAVARIGLPVLLKPSGGGGGIGMTPIHQADQMAAAWERSSSVSAKAFGASSLYAEQLAVQPRHIEFQFLADRHGAVCCLFERDCSVQRRHQKVIEEAPASGIPVQALSAITARLEGIMADIGYDVIGTVEMLYDPRHGFSFLEVNTRLQVEHAVTEEITGVDIVAAQIRLAYGARLDDVLGASPQRHGHAIEARLYAEDPVRFFPSCGVLEAYEFPDGDGIRVERAYGPGNRITPYYDPLLAKVIARAEDRAACIARLKQALAATRIQGVKTNIPFVLRVLDDPAFLGSAYSTDRH</sequence>
<dbReference type="EMBL" id="FKBS01000029">
    <property type="protein sequence ID" value="SAI59375.1"/>
    <property type="molecule type" value="Genomic_DNA"/>
</dbReference>
<accession>A0A157RN57</accession>
<dbReference type="SMART" id="SM00878">
    <property type="entry name" value="Biotin_carb_C"/>
    <property type="match status" value="1"/>
</dbReference>
<dbReference type="InterPro" id="IPR005481">
    <property type="entry name" value="BC-like_N"/>
</dbReference>
<dbReference type="SUPFAM" id="SSF51246">
    <property type="entry name" value="Rudiment single hybrid motif"/>
    <property type="match status" value="1"/>
</dbReference>
<dbReference type="PROSITE" id="PS00867">
    <property type="entry name" value="CPSASE_2"/>
    <property type="match status" value="1"/>
</dbReference>
<dbReference type="PANTHER" id="PTHR18866:SF127">
    <property type="match status" value="1"/>
</dbReference>
<gene>
    <name evidence="8" type="primary">accC_3</name>
    <name evidence="8" type="ORF">SAMEA1982600_05274</name>
</gene>
<dbReference type="GO" id="GO:0005524">
    <property type="term" value="F:ATP binding"/>
    <property type="evidence" value="ECO:0007669"/>
    <property type="project" value="UniProtKB-UniRule"/>
</dbReference>
<dbReference type="RefSeq" id="WP_066421097.1">
    <property type="nucleotide sequence ID" value="NZ_FKBS01000029.1"/>
</dbReference>
<dbReference type="EC" id="6.4.1.7" evidence="8"/>
<evidence type="ECO:0000256" key="2">
    <source>
        <dbReference type="ARBA" id="ARBA00022741"/>
    </source>
</evidence>
<evidence type="ECO:0000256" key="3">
    <source>
        <dbReference type="ARBA" id="ARBA00022840"/>
    </source>
</evidence>
<dbReference type="GO" id="GO:0034029">
    <property type="term" value="F:2-oxoglutarate carboxylase activity"/>
    <property type="evidence" value="ECO:0007669"/>
    <property type="project" value="UniProtKB-EC"/>
</dbReference>